<keyword evidence="8 9" id="KW-0342">GTP-binding</keyword>
<feature type="binding site" evidence="9">
    <location>
        <begin position="168"/>
        <end position="175"/>
    </location>
    <ligand>
        <name>GTP</name>
        <dbReference type="ChEBI" id="CHEBI:37565"/>
    </ligand>
</feature>
<feature type="domain" description="Obg" evidence="13">
    <location>
        <begin position="4"/>
        <end position="161"/>
    </location>
</feature>
<dbReference type="InterPro" id="IPR045086">
    <property type="entry name" value="OBG_GTPase"/>
</dbReference>
<dbReference type="NCBIfam" id="TIGR03595">
    <property type="entry name" value="Obg_CgtA_exten"/>
    <property type="match status" value="1"/>
</dbReference>
<dbReference type="PROSITE" id="PS51881">
    <property type="entry name" value="OCT"/>
    <property type="match status" value="1"/>
</dbReference>
<dbReference type="InterPro" id="IPR014100">
    <property type="entry name" value="GTP-bd_Obg/CgtA"/>
</dbReference>
<comment type="caution">
    <text evidence="14">The sequence shown here is derived from an EMBL/GenBank/DDBJ whole genome shotgun (WGS) entry which is preliminary data.</text>
</comment>
<dbReference type="CDD" id="cd01898">
    <property type="entry name" value="Obg"/>
    <property type="match status" value="1"/>
</dbReference>
<evidence type="ECO:0000313" key="15">
    <source>
        <dbReference type="Proteomes" id="UP001500393"/>
    </source>
</evidence>
<dbReference type="InterPro" id="IPR015349">
    <property type="entry name" value="OCT_dom"/>
</dbReference>
<dbReference type="EC" id="3.6.5.-" evidence="9"/>
<dbReference type="InterPro" id="IPR006169">
    <property type="entry name" value="GTP1_OBG_dom"/>
</dbReference>
<gene>
    <name evidence="14" type="primary">obgE</name>
    <name evidence="9" type="synonym">obg</name>
    <name evidence="14" type="ORF">GCM10009789_61340</name>
</gene>
<feature type="domain" description="OBG-type G" evidence="11">
    <location>
        <begin position="162"/>
        <end position="332"/>
    </location>
</feature>
<keyword evidence="6 9" id="KW-0378">Hydrolase</keyword>
<evidence type="ECO:0000256" key="4">
    <source>
        <dbReference type="ARBA" id="ARBA00022723"/>
    </source>
</evidence>
<dbReference type="Pfam" id="PF09269">
    <property type="entry name" value="DUF1967"/>
    <property type="match status" value="1"/>
</dbReference>
<sequence length="547" mass="58121">MAIPSFVDRVTVHVTGGNGGNGCASVHREKFKPLGGPDGGNGGDGGSIILRVDPDLTTLVDYHRSSHRSATNGAQGKGDHQAGSKGGDVILPVPDGTVISTPDGEVLADLVGPGAEYVAAQGGKGGLGNAALASSSRKAPGFALLGEDGEERTVVLELKVVADVGLVGFPSAGKSSLVASISRARPKIADYPFTTLIPNLGVVVAGEAIFTVADVPGLIEGASEGRGLGHDFLRHVERCAALVHVIDCATYEPGRDPLSDLDTIEAELKAHGGLEDRPRLIALNKVDVPDAKEIAEMVTAELEQRGLKVFPISTASHEGLDALKFAMAEIVLKRRAEMEKPDTTRIIIRPHATGGAEFKIKKTPEGGWLIQGEKPERWVRQTDFGNAEATGYLADRLNRLGVERELLELGAMAGDDVIIGDGPNAVVFDFAPEVQAGAELLSRRGEDQRLDEDRPAAQRRKNKDEQYHALKAGEIERPADLSEYGQGWVEDEVDLSPAEAKAAQKAAERLARKQARELEAELELRAEREFAAGQDIDIEAESKNQNA</sequence>
<evidence type="ECO:0000313" key="14">
    <source>
        <dbReference type="EMBL" id="GAA1599040.1"/>
    </source>
</evidence>
<dbReference type="PANTHER" id="PTHR11702:SF31">
    <property type="entry name" value="MITOCHONDRIAL RIBOSOME-ASSOCIATED GTPASE 2"/>
    <property type="match status" value="1"/>
</dbReference>
<dbReference type="PROSITE" id="PS51710">
    <property type="entry name" value="G_OBG"/>
    <property type="match status" value="1"/>
</dbReference>
<dbReference type="Gene3D" id="3.30.300.350">
    <property type="entry name" value="GTP-binding protein OBG, C-terminal domain"/>
    <property type="match status" value="1"/>
</dbReference>
<dbReference type="HAMAP" id="MF_01454">
    <property type="entry name" value="GTPase_Obg"/>
    <property type="match status" value="1"/>
</dbReference>
<dbReference type="NCBIfam" id="TIGR02729">
    <property type="entry name" value="Obg_CgtA"/>
    <property type="match status" value="1"/>
</dbReference>
<keyword evidence="5 9" id="KW-0547">Nucleotide-binding</keyword>
<dbReference type="Pfam" id="PF01926">
    <property type="entry name" value="MMR_HSR1"/>
    <property type="match status" value="1"/>
</dbReference>
<evidence type="ECO:0000259" key="11">
    <source>
        <dbReference type="PROSITE" id="PS51710"/>
    </source>
</evidence>
<dbReference type="SUPFAM" id="SSF102741">
    <property type="entry name" value="Obg GTP-binding protein C-terminal domain"/>
    <property type="match status" value="1"/>
</dbReference>
<comment type="cofactor">
    <cofactor evidence="1 9">
        <name>Mg(2+)</name>
        <dbReference type="ChEBI" id="CHEBI:18420"/>
    </cofactor>
</comment>
<feature type="binding site" evidence="9">
    <location>
        <begin position="193"/>
        <end position="197"/>
    </location>
    <ligand>
        <name>GTP</name>
        <dbReference type="ChEBI" id="CHEBI:37565"/>
    </ligand>
</feature>
<keyword evidence="7 9" id="KW-0460">Magnesium</keyword>
<dbReference type="InterPro" id="IPR031167">
    <property type="entry name" value="G_OBG"/>
</dbReference>
<evidence type="ECO:0000256" key="6">
    <source>
        <dbReference type="ARBA" id="ARBA00022801"/>
    </source>
</evidence>
<evidence type="ECO:0000256" key="3">
    <source>
        <dbReference type="ARBA" id="ARBA00022490"/>
    </source>
</evidence>
<comment type="similarity">
    <text evidence="2 9">Belongs to the TRAFAC class OBG-HflX-like GTPase superfamily. OBG GTPase family.</text>
</comment>
<feature type="binding site" evidence="9">
    <location>
        <position position="195"/>
    </location>
    <ligand>
        <name>Mg(2+)</name>
        <dbReference type="ChEBI" id="CHEBI:18420"/>
    </ligand>
</feature>
<dbReference type="SUPFAM" id="SSF82051">
    <property type="entry name" value="Obg GTP-binding protein N-terminal domain"/>
    <property type="match status" value="1"/>
</dbReference>
<feature type="binding site" evidence="9">
    <location>
        <position position="175"/>
    </location>
    <ligand>
        <name>Mg(2+)</name>
        <dbReference type="ChEBI" id="CHEBI:18420"/>
    </ligand>
</feature>
<feature type="region of interest" description="Disordered" evidence="10">
    <location>
        <begin position="441"/>
        <end position="476"/>
    </location>
</feature>
<evidence type="ECO:0000259" key="13">
    <source>
        <dbReference type="PROSITE" id="PS51883"/>
    </source>
</evidence>
<comment type="subunit">
    <text evidence="9">Monomer.</text>
</comment>
<dbReference type="InterPro" id="IPR006073">
    <property type="entry name" value="GTP-bd"/>
</dbReference>
<evidence type="ECO:0000256" key="9">
    <source>
        <dbReference type="HAMAP-Rule" id="MF_01454"/>
    </source>
</evidence>
<dbReference type="InterPro" id="IPR006074">
    <property type="entry name" value="GTP1-OBG_CS"/>
</dbReference>
<dbReference type="InterPro" id="IPR036346">
    <property type="entry name" value="GTP-bd_prot_GTP1/OBG_C_sf"/>
</dbReference>
<dbReference type="PRINTS" id="PR00326">
    <property type="entry name" value="GTP1OBG"/>
</dbReference>
<evidence type="ECO:0000256" key="8">
    <source>
        <dbReference type="ARBA" id="ARBA00023134"/>
    </source>
</evidence>
<evidence type="ECO:0000256" key="1">
    <source>
        <dbReference type="ARBA" id="ARBA00001946"/>
    </source>
</evidence>
<keyword evidence="3 9" id="KW-0963">Cytoplasm</keyword>
<feature type="binding site" evidence="9">
    <location>
        <begin position="214"/>
        <end position="217"/>
    </location>
    <ligand>
        <name>GTP</name>
        <dbReference type="ChEBI" id="CHEBI:37565"/>
    </ligand>
</feature>
<reference evidence="14 15" key="1">
    <citation type="journal article" date="2019" name="Int. J. Syst. Evol. Microbiol.">
        <title>The Global Catalogue of Microorganisms (GCM) 10K type strain sequencing project: providing services to taxonomists for standard genome sequencing and annotation.</title>
        <authorList>
            <consortium name="The Broad Institute Genomics Platform"/>
            <consortium name="The Broad Institute Genome Sequencing Center for Infectious Disease"/>
            <person name="Wu L."/>
            <person name="Ma J."/>
        </authorList>
    </citation>
    <scope>NUCLEOTIDE SEQUENCE [LARGE SCALE GENOMIC DNA]</scope>
    <source>
        <strain evidence="14 15">JCM 14969</strain>
    </source>
</reference>
<feature type="binding site" evidence="9">
    <location>
        <begin position="313"/>
        <end position="315"/>
    </location>
    <ligand>
        <name>GTP</name>
        <dbReference type="ChEBI" id="CHEBI:37565"/>
    </ligand>
</feature>
<name>A0ABN2EBS7_9ACTN</name>
<feature type="binding site" evidence="9">
    <location>
        <begin position="284"/>
        <end position="287"/>
    </location>
    <ligand>
        <name>GTP</name>
        <dbReference type="ChEBI" id="CHEBI:37565"/>
    </ligand>
</feature>
<dbReference type="PROSITE" id="PS00905">
    <property type="entry name" value="GTP1_OBG"/>
    <property type="match status" value="1"/>
</dbReference>
<dbReference type="Gene3D" id="2.70.210.12">
    <property type="entry name" value="GTP1/OBG domain"/>
    <property type="match status" value="1"/>
</dbReference>
<dbReference type="NCBIfam" id="NF008954">
    <property type="entry name" value="PRK12296.1"/>
    <property type="match status" value="1"/>
</dbReference>
<evidence type="ECO:0000256" key="7">
    <source>
        <dbReference type="ARBA" id="ARBA00022842"/>
    </source>
</evidence>
<dbReference type="NCBIfam" id="NF008955">
    <property type="entry name" value="PRK12297.1"/>
    <property type="match status" value="1"/>
</dbReference>
<dbReference type="SUPFAM" id="SSF52540">
    <property type="entry name" value="P-loop containing nucleoside triphosphate hydrolases"/>
    <property type="match status" value="1"/>
</dbReference>
<feature type="domain" description="OCT" evidence="12">
    <location>
        <begin position="350"/>
        <end position="432"/>
    </location>
</feature>
<comment type="function">
    <text evidence="9">An essential GTPase which binds GTP, GDP and possibly (p)ppGpp with moderate affinity, with high nucleotide exchange rates and a fairly low GTP hydrolysis rate. Plays a role in control of the cell cycle, stress response, ribosome biogenesis and in those bacteria that undergo differentiation, in morphogenesis control.</text>
</comment>
<dbReference type="EMBL" id="BAAAOS010000048">
    <property type="protein sequence ID" value="GAA1599040.1"/>
    <property type="molecule type" value="Genomic_DNA"/>
</dbReference>
<dbReference type="NCBIfam" id="NF008956">
    <property type="entry name" value="PRK12299.1"/>
    <property type="match status" value="1"/>
</dbReference>
<accession>A0ABN2EBS7</accession>
<organism evidence="14 15">
    <name type="scientific">Kribbella sancticallisti</name>
    <dbReference type="NCBI Taxonomy" id="460087"/>
    <lineage>
        <taxon>Bacteria</taxon>
        <taxon>Bacillati</taxon>
        <taxon>Actinomycetota</taxon>
        <taxon>Actinomycetes</taxon>
        <taxon>Propionibacteriales</taxon>
        <taxon>Kribbellaceae</taxon>
        <taxon>Kribbella</taxon>
    </lineage>
</organism>
<protein>
    <recommendedName>
        <fullName evidence="9">GTPase Obg</fullName>
        <ecNumber evidence="9">3.6.5.-</ecNumber>
    </recommendedName>
    <alternativeName>
        <fullName evidence="9">GTP-binding protein Obg</fullName>
    </alternativeName>
</protein>
<dbReference type="Pfam" id="PF01018">
    <property type="entry name" value="GTP1_OBG"/>
    <property type="match status" value="1"/>
</dbReference>
<dbReference type="InterPro" id="IPR036726">
    <property type="entry name" value="GTP1_OBG_dom_sf"/>
</dbReference>
<evidence type="ECO:0000256" key="5">
    <source>
        <dbReference type="ARBA" id="ARBA00022741"/>
    </source>
</evidence>
<dbReference type="PROSITE" id="PS51883">
    <property type="entry name" value="OBG"/>
    <property type="match status" value="1"/>
</dbReference>
<dbReference type="Proteomes" id="UP001500393">
    <property type="component" value="Unassembled WGS sequence"/>
</dbReference>
<evidence type="ECO:0000256" key="10">
    <source>
        <dbReference type="SAM" id="MobiDB-lite"/>
    </source>
</evidence>
<comment type="subcellular location">
    <subcellularLocation>
        <location evidence="9">Cytoplasm</location>
    </subcellularLocation>
</comment>
<evidence type="ECO:0000256" key="2">
    <source>
        <dbReference type="ARBA" id="ARBA00007699"/>
    </source>
</evidence>
<proteinExistence type="inferred from homology"/>
<dbReference type="Gene3D" id="3.40.50.300">
    <property type="entry name" value="P-loop containing nucleotide triphosphate hydrolases"/>
    <property type="match status" value="1"/>
</dbReference>
<feature type="region of interest" description="Disordered" evidence="10">
    <location>
        <begin position="63"/>
        <end position="89"/>
    </location>
</feature>
<dbReference type="RefSeq" id="WP_344220056.1">
    <property type="nucleotide sequence ID" value="NZ_BAAAOS010000048.1"/>
</dbReference>
<dbReference type="PANTHER" id="PTHR11702">
    <property type="entry name" value="DEVELOPMENTALLY REGULATED GTP-BINDING PROTEIN-RELATED"/>
    <property type="match status" value="1"/>
</dbReference>
<evidence type="ECO:0000259" key="12">
    <source>
        <dbReference type="PROSITE" id="PS51881"/>
    </source>
</evidence>
<keyword evidence="15" id="KW-1185">Reference proteome</keyword>
<dbReference type="InterPro" id="IPR027417">
    <property type="entry name" value="P-loop_NTPase"/>
</dbReference>
<keyword evidence="4 9" id="KW-0479">Metal-binding</keyword>